<sequence>MKALKTVKGTIASSFFTLSLWLFITTAHADSLKSAQVNFKQQISELESTFGGRLGVAVWDASSGFQLQYRGNERFAMCSTFKFLLAASVLAKVDAKEESLNRVVTYSTSDLLDYAPITRKNLRNGEGEMTISQLLAAALQYSDNTAANLLFEPVRGPQGLTTFMRSFGDKETRVDRIEPHLNTNIPGDERDTTTPNAMLKSMKKILLGHVLSEASKNQLTQWMLNNTTGANKLRAGIPTYWPVGDKTGSGNNGAMNDIAIMWPDADDPILVAVYYTGSKEPFETKNHVLEQVGRIISQQFSPH</sequence>
<evidence type="ECO:0000256" key="1">
    <source>
        <dbReference type="ARBA" id="ARBA00001526"/>
    </source>
</evidence>
<evidence type="ECO:0000256" key="4">
    <source>
        <dbReference type="ARBA" id="ARBA00022801"/>
    </source>
</evidence>
<dbReference type="PROSITE" id="PS00146">
    <property type="entry name" value="BETA_LACTAMASE_A"/>
    <property type="match status" value="1"/>
</dbReference>
<evidence type="ECO:0000256" key="2">
    <source>
        <dbReference type="ARBA" id="ARBA00009009"/>
    </source>
</evidence>
<dbReference type="SUPFAM" id="SSF56601">
    <property type="entry name" value="beta-lactamase/transpeptidase-like"/>
    <property type="match status" value="1"/>
</dbReference>
<keyword evidence="10" id="KW-1185">Reference proteome</keyword>
<dbReference type="EC" id="3.5.2.6" evidence="3 6"/>
<evidence type="ECO:0000259" key="8">
    <source>
        <dbReference type="Pfam" id="PF13354"/>
    </source>
</evidence>
<comment type="catalytic activity">
    <reaction evidence="1 6">
        <text>a beta-lactam + H2O = a substituted beta-amino acid</text>
        <dbReference type="Rhea" id="RHEA:20401"/>
        <dbReference type="ChEBI" id="CHEBI:15377"/>
        <dbReference type="ChEBI" id="CHEBI:35627"/>
        <dbReference type="ChEBI" id="CHEBI:140347"/>
        <dbReference type="EC" id="3.5.2.6"/>
    </reaction>
</comment>
<dbReference type="GO" id="GO:0030655">
    <property type="term" value="P:beta-lactam antibiotic catabolic process"/>
    <property type="evidence" value="ECO:0007669"/>
    <property type="project" value="InterPro"/>
</dbReference>
<feature type="domain" description="Beta-lactamase class A catalytic" evidence="8">
    <location>
        <begin position="55"/>
        <end position="274"/>
    </location>
</feature>
<dbReference type="InterPro" id="IPR000871">
    <property type="entry name" value="Beta-lactam_class-A"/>
</dbReference>
<dbReference type="InterPro" id="IPR012338">
    <property type="entry name" value="Beta-lactam/transpept-like"/>
</dbReference>
<dbReference type="GO" id="GO:0046677">
    <property type="term" value="P:response to antibiotic"/>
    <property type="evidence" value="ECO:0007669"/>
    <property type="project" value="UniProtKB-UniRule"/>
</dbReference>
<comment type="caution">
    <text evidence="9">The sequence shown here is derived from an EMBL/GenBank/DDBJ whole genome shotgun (WGS) entry which is preliminary data.</text>
</comment>
<comment type="similarity">
    <text evidence="2 6">Belongs to the class-A beta-lactamase family.</text>
</comment>
<evidence type="ECO:0000313" key="10">
    <source>
        <dbReference type="Proteomes" id="UP000027341"/>
    </source>
</evidence>
<dbReference type="NCBIfam" id="NF033103">
    <property type="entry name" value="bla_class_A"/>
    <property type="match status" value="1"/>
</dbReference>
<dbReference type="Proteomes" id="UP000027341">
    <property type="component" value="Unassembled WGS sequence"/>
</dbReference>
<dbReference type="InterPro" id="IPR023650">
    <property type="entry name" value="Beta-lactam_class-A_AS"/>
</dbReference>
<reference evidence="9 10" key="1">
    <citation type="submission" date="2014-04" db="EMBL/GenBank/DDBJ databases">
        <title>Draft genome sequence of Hydrogenovibrio marinus MH-110, a model organism for aerobic H2 metabolism.</title>
        <authorList>
            <person name="Cha H.J."/>
            <person name="Jo B.H."/>
            <person name="Hwang B.H."/>
        </authorList>
    </citation>
    <scope>NUCLEOTIDE SEQUENCE [LARGE SCALE GENOMIC DNA]</scope>
    <source>
        <strain evidence="9 10">MH-110</strain>
    </source>
</reference>
<protein>
    <recommendedName>
        <fullName evidence="3 6">Beta-lactamase</fullName>
        <ecNumber evidence="3 6">3.5.2.6</ecNumber>
    </recommendedName>
</protein>
<dbReference type="Gene3D" id="3.40.710.10">
    <property type="entry name" value="DD-peptidase/beta-lactamase superfamily"/>
    <property type="match status" value="1"/>
</dbReference>
<dbReference type="AlphaFoldDB" id="A0A066ZN74"/>
<feature type="chain" id="PRO_5001636745" description="Beta-lactamase" evidence="7">
    <location>
        <begin position="30"/>
        <end position="303"/>
    </location>
</feature>
<dbReference type="PRINTS" id="PR00118">
    <property type="entry name" value="BLACTAMASEA"/>
</dbReference>
<dbReference type="PANTHER" id="PTHR35333:SF3">
    <property type="entry name" value="BETA-LACTAMASE-TYPE TRANSPEPTIDASE FOLD CONTAINING PROTEIN"/>
    <property type="match status" value="1"/>
</dbReference>
<dbReference type="InterPro" id="IPR045155">
    <property type="entry name" value="Beta-lactam_cat"/>
</dbReference>
<dbReference type="EMBL" id="JMIU01000001">
    <property type="protein sequence ID" value="KDN94982.1"/>
    <property type="molecule type" value="Genomic_DNA"/>
</dbReference>
<keyword evidence="4 6" id="KW-0378">Hydrolase</keyword>
<proteinExistence type="inferred from homology"/>
<dbReference type="Pfam" id="PF13354">
    <property type="entry name" value="Beta-lactamase2"/>
    <property type="match status" value="1"/>
</dbReference>
<keyword evidence="5 6" id="KW-0046">Antibiotic resistance</keyword>
<evidence type="ECO:0000256" key="6">
    <source>
        <dbReference type="RuleBase" id="RU361140"/>
    </source>
</evidence>
<evidence type="ECO:0000256" key="5">
    <source>
        <dbReference type="ARBA" id="ARBA00023251"/>
    </source>
</evidence>
<evidence type="ECO:0000256" key="7">
    <source>
        <dbReference type="SAM" id="SignalP"/>
    </source>
</evidence>
<accession>A0A066ZN74</accession>
<keyword evidence="7" id="KW-0732">Signal</keyword>
<dbReference type="GO" id="GO:0008800">
    <property type="term" value="F:beta-lactamase activity"/>
    <property type="evidence" value="ECO:0007669"/>
    <property type="project" value="UniProtKB-UniRule"/>
</dbReference>
<gene>
    <name evidence="9" type="ORF">EI16_01325</name>
</gene>
<dbReference type="PANTHER" id="PTHR35333">
    <property type="entry name" value="BETA-LACTAMASE"/>
    <property type="match status" value="1"/>
</dbReference>
<dbReference type="RefSeq" id="WP_051622946.1">
    <property type="nucleotide sequence ID" value="NZ_AP020335.1"/>
</dbReference>
<dbReference type="STRING" id="28885.EI16_01325"/>
<feature type="signal peptide" evidence="7">
    <location>
        <begin position="1"/>
        <end position="29"/>
    </location>
</feature>
<evidence type="ECO:0000256" key="3">
    <source>
        <dbReference type="ARBA" id="ARBA00012865"/>
    </source>
</evidence>
<evidence type="ECO:0000313" key="9">
    <source>
        <dbReference type="EMBL" id="KDN94982.1"/>
    </source>
</evidence>
<organism evidence="9 10">
    <name type="scientific">Hydrogenovibrio marinus</name>
    <dbReference type="NCBI Taxonomy" id="28885"/>
    <lineage>
        <taxon>Bacteria</taxon>
        <taxon>Pseudomonadati</taxon>
        <taxon>Pseudomonadota</taxon>
        <taxon>Gammaproteobacteria</taxon>
        <taxon>Thiotrichales</taxon>
        <taxon>Piscirickettsiaceae</taxon>
        <taxon>Hydrogenovibrio</taxon>
    </lineage>
</organism>
<name>A0A066ZN74_HYDMR</name>